<dbReference type="Proteomes" id="UP000034492">
    <property type="component" value="Unassembled WGS sequence"/>
</dbReference>
<sequence>MIGFETQVNKRLFNGNIEALKEAHKKSLPNNFFTIIGEKADSDQSNIQALGIREFNWRINWVYLISSND</sequence>
<dbReference type="EMBL" id="LBSA01000041">
    <property type="protein sequence ID" value="KKQ07613.1"/>
    <property type="molecule type" value="Genomic_DNA"/>
</dbReference>
<protein>
    <submittedName>
        <fullName evidence="1">Uncharacterized protein</fullName>
    </submittedName>
</protein>
<gene>
    <name evidence="1" type="ORF">US19_C0041G0004</name>
</gene>
<accession>A0A0G0EKN8</accession>
<proteinExistence type="predicted"/>
<dbReference type="AlphaFoldDB" id="A0A0G0EKN8"/>
<organism evidence="1 2">
    <name type="scientific">Candidatus Daviesbacteria bacterium GW2011_GWB1_36_5</name>
    <dbReference type="NCBI Taxonomy" id="1618426"/>
    <lineage>
        <taxon>Bacteria</taxon>
        <taxon>Candidatus Daviesiibacteriota</taxon>
    </lineage>
</organism>
<evidence type="ECO:0000313" key="1">
    <source>
        <dbReference type="EMBL" id="KKQ07613.1"/>
    </source>
</evidence>
<comment type="caution">
    <text evidence="1">The sequence shown here is derived from an EMBL/GenBank/DDBJ whole genome shotgun (WGS) entry which is preliminary data.</text>
</comment>
<evidence type="ECO:0000313" key="2">
    <source>
        <dbReference type="Proteomes" id="UP000034492"/>
    </source>
</evidence>
<reference evidence="1 2" key="1">
    <citation type="journal article" date="2015" name="Nature">
        <title>rRNA introns, odd ribosomes, and small enigmatic genomes across a large radiation of phyla.</title>
        <authorList>
            <person name="Brown C.T."/>
            <person name="Hug L.A."/>
            <person name="Thomas B.C."/>
            <person name="Sharon I."/>
            <person name="Castelle C.J."/>
            <person name="Singh A."/>
            <person name="Wilkins M.J."/>
            <person name="Williams K.H."/>
            <person name="Banfield J.F."/>
        </authorList>
    </citation>
    <scope>NUCLEOTIDE SEQUENCE [LARGE SCALE GENOMIC DNA]</scope>
</reference>
<name>A0A0G0EKN8_9BACT</name>